<organism evidence="4 5">
    <name type="scientific">Nocardiopsis changdeensis</name>
    <dbReference type="NCBI Taxonomy" id="2831969"/>
    <lineage>
        <taxon>Bacteria</taxon>
        <taxon>Bacillati</taxon>
        <taxon>Actinomycetota</taxon>
        <taxon>Actinomycetes</taxon>
        <taxon>Streptosporangiales</taxon>
        <taxon>Nocardiopsidaceae</taxon>
        <taxon>Nocardiopsis</taxon>
    </lineage>
</organism>
<accession>A0ABX8BRP4</accession>
<dbReference type="RefSeq" id="WP_220560402.1">
    <property type="nucleotide sequence ID" value="NZ_CP074133.1"/>
</dbReference>
<keyword evidence="2" id="KW-0732">Signal</keyword>
<feature type="chain" id="PRO_5045384098" evidence="2">
    <location>
        <begin position="24"/>
        <end position="389"/>
    </location>
</feature>
<comment type="similarity">
    <text evidence="1">Belongs to the CapA family.</text>
</comment>
<gene>
    <name evidence="4" type="ORF">KGD84_12085</name>
</gene>
<dbReference type="EMBL" id="CP074133">
    <property type="protein sequence ID" value="QUX24932.1"/>
    <property type="molecule type" value="Genomic_DNA"/>
</dbReference>
<dbReference type="PANTHER" id="PTHR33393">
    <property type="entry name" value="POLYGLUTAMINE SYNTHESIS ACCESSORY PROTEIN RV0574C-RELATED"/>
    <property type="match status" value="1"/>
</dbReference>
<feature type="signal peptide" evidence="2">
    <location>
        <begin position="1"/>
        <end position="23"/>
    </location>
</feature>
<evidence type="ECO:0000313" key="4">
    <source>
        <dbReference type="EMBL" id="QUX24932.1"/>
    </source>
</evidence>
<proteinExistence type="inferred from homology"/>
<evidence type="ECO:0000256" key="1">
    <source>
        <dbReference type="ARBA" id="ARBA00005662"/>
    </source>
</evidence>
<name>A0ABX8BRP4_9ACTN</name>
<evidence type="ECO:0000313" key="5">
    <source>
        <dbReference type="Proteomes" id="UP000676079"/>
    </source>
</evidence>
<sequence length="389" mass="40694">MTRTGLRILSLLTAATLAPTACSAPRVENTAGAAPPTPSPTAHVPRTLSVIGGGDVLVHASVWEQARQNGGGEFDFAPLFSGISPALEGADLALCHLEVPLAPEEGPFSGYPVFSAPPQVAQGLADSGYDGCSTASNHTLDNGEAGVVRTLDALEAAGLGAAGSARTEQESRDPQIYQVEPADGGAPVPVAHLSYTYGFNGFLPPEGKEWMADLIDEEAIRAEAALARELGAQIVVLSMHWGTEYAHEADGFQLELSDLVASPDIDLILGHHAHVVQSAERIGGEWVVYGLGNQVAGQSSPPIDSRREGVLARVEFTEVEPGVWESSALEMRPTWVALGPLRVVDLADELASPDLPGHEREVYRAAVERITGYVDGLGVSGDPGFSMAG</sequence>
<dbReference type="SUPFAM" id="SSF56300">
    <property type="entry name" value="Metallo-dependent phosphatases"/>
    <property type="match status" value="1"/>
</dbReference>
<dbReference type="Gene3D" id="3.60.21.10">
    <property type="match status" value="1"/>
</dbReference>
<reference evidence="4 5" key="1">
    <citation type="submission" date="2021-05" db="EMBL/GenBank/DDBJ databases">
        <title>Direct Submission.</title>
        <authorList>
            <person name="Li K."/>
            <person name="Gao J."/>
        </authorList>
    </citation>
    <scope>NUCLEOTIDE SEQUENCE [LARGE SCALE GENOMIC DNA]</scope>
    <source>
        <strain evidence="4 5">Mg02</strain>
    </source>
</reference>
<evidence type="ECO:0000259" key="3">
    <source>
        <dbReference type="SMART" id="SM00854"/>
    </source>
</evidence>
<keyword evidence="5" id="KW-1185">Reference proteome</keyword>
<feature type="domain" description="Capsule synthesis protein CapA" evidence="3">
    <location>
        <begin position="49"/>
        <end position="298"/>
    </location>
</feature>
<dbReference type="Proteomes" id="UP000676079">
    <property type="component" value="Chromosome"/>
</dbReference>
<dbReference type="Pfam" id="PF09587">
    <property type="entry name" value="PGA_cap"/>
    <property type="match status" value="1"/>
</dbReference>
<evidence type="ECO:0000256" key="2">
    <source>
        <dbReference type="SAM" id="SignalP"/>
    </source>
</evidence>
<protein>
    <submittedName>
        <fullName evidence="4">CapA family protein</fullName>
    </submittedName>
</protein>
<dbReference type="PANTHER" id="PTHR33393:SF13">
    <property type="entry name" value="PGA BIOSYNTHESIS PROTEIN CAPA"/>
    <property type="match status" value="1"/>
</dbReference>
<dbReference type="SMART" id="SM00854">
    <property type="entry name" value="PGA_cap"/>
    <property type="match status" value="1"/>
</dbReference>
<dbReference type="InterPro" id="IPR029052">
    <property type="entry name" value="Metallo-depent_PP-like"/>
</dbReference>
<dbReference type="InterPro" id="IPR019079">
    <property type="entry name" value="Capsule_synth_CapA"/>
</dbReference>
<dbReference type="InterPro" id="IPR052169">
    <property type="entry name" value="CW_Biosynth-Accessory"/>
</dbReference>
<dbReference type="CDD" id="cd07381">
    <property type="entry name" value="MPP_CapA"/>
    <property type="match status" value="1"/>
</dbReference>